<protein>
    <recommendedName>
        <fullName evidence="3">RelE toxin of RelEB toxin-antitoxin system</fullName>
    </recommendedName>
</protein>
<reference evidence="1 2" key="1">
    <citation type="submission" date="2018-10" db="EMBL/GenBank/DDBJ databases">
        <title>Genomic Encyclopedia of Archaeal and Bacterial Type Strains, Phase II (KMG-II): from individual species to whole genera.</title>
        <authorList>
            <person name="Goeker M."/>
        </authorList>
    </citation>
    <scope>NUCLEOTIDE SEQUENCE [LARGE SCALE GENOMIC DNA]</scope>
    <source>
        <strain evidence="1 2">DSM 235</strain>
    </source>
</reference>
<dbReference type="AlphaFoldDB" id="A0A495V3E7"/>
<sequence>MPLPDTGETQGDRILGVGYVFYNVRVKNSAAVRGKRGGFRIIYYLHTADDILLVTIYSKSEQAEITAAELSGSSQDLRRSGRSDFKTLCLHQFPRHQATN</sequence>
<evidence type="ECO:0000313" key="2">
    <source>
        <dbReference type="Proteomes" id="UP000274556"/>
    </source>
</evidence>
<accession>A0A495V3E7</accession>
<comment type="caution">
    <text evidence="1">The sequence shown here is derived from an EMBL/GenBank/DDBJ whole genome shotgun (WGS) entry which is preliminary data.</text>
</comment>
<organism evidence="1 2">
    <name type="scientific">Thiocapsa rosea</name>
    <dbReference type="NCBI Taxonomy" id="69360"/>
    <lineage>
        <taxon>Bacteria</taxon>
        <taxon>Pseudomonadati</taxon>
        <taxon>Pseudomonadota</taxon>
        <taxon>Gammaproteobacteria</taxon>
        <taxon>Chromatiales</taxon>
        <taxon>Chromatiaceae</taxon>
        <taxon>Thiocapsa</taxon>
    </lineage>
</organism>
<gene>
    <name evidence="1" type="ORF">BDD21_0532</name>
</gene>
<dbReference type="Proteomes" id="UP000274556">
    <property type="component" value="Unassembled WGS sequence"/>
</dbReference>
<evidence type="ECO:0000313" key="1">
    <source>
        <dbReference type="EMBL" id="RKT43210.1"/>
    </source>
</evidence>
<keyword evidence="2" id="KW-1185">Reference proteome</keyword>
<name>A0A495V3E7_9GAMM</name>
<evidence type="ECO:0008006" key="3">
    <source>
        <dbReference type="Google" id="ProtNLM"/>
    </source>
</evidence>
<proteinExistence type="predicted"/>
<dbReference type="EMBL" id="RBXL01000001">
    <property type="protein sequence ID" value="RKT43210.1"/>
    <property type="molecule type" value="Genomic_DNA"/>
</dbReference>